<accession>A0AAW0G6B4</accession>
<sequence>MVVLFEGKRDFHILWEHTFAHAFRKKCYNWISKQNNFPKLQKLFCIWVRRTNENFLISFLVVKTFVCHMERRFNNSSESRTHNKIIIRCEMASRSDNFQMKNTSGGKELFCMTKVEVNIAR</sequence>
<reference evidence="1 2" key="1">
    <citation type="submission" date="2022-09" db="EMBL/GenBank/DDBJ databases">
        <authorList>
            <person name="Palmer J.M."/>
        </authorList>
    </citation>
    <scope>NUCLEOTIDE SEQUENCE [LARGE SCALE GENOMIC DNA]</scope>
    <source>
        <strain evidence="1 2">DSM 7382</strain>
    </source>
</reference>
<gene>
    <name evidence="1" type="ORF">QCA50_010275</name>
</gene>
<evidence type="ECO:0000313" key="2">
    <source>
        <dbReference type="Proteomes" id="UP001385951"/>
    </source>
</evidence>
<dbReference type="AlphaFoldDB" id="A0AAW0G6B4"/>
<dbReference type="EMBL" id="JASBNA010000016">
    <property type="protein sequence ID" value="KAK7686675.1"/>
    <property type="molecule type" value="Genomic_DNA"/>
</dbReference>
<protein>
    <submittedName>
        <fullName evidence="1">Uncharacterized protein</fullName>
    </submittedName>
</protein>
<name>A0AAW0G6B4_9APHY</name>
<keyword evidence="2" id="KW-1185">Reference proteome</keyword>
<proteinExistence type="predicted"/>
<organism evidence="1 2">
    <name type="scientific">Cerrena zonata</name>
    <dbReference type="NCBI Taxonomy" id="2478898"/>
    <lineage>
        <taxon>Eukaryota</taxon>
        <taxon>Fungi</taxon>
        <taxon>Dikarya</taxon>
        <taxon>Basidiomycota</taxon>
        <taxon>Agaricomycotina</taxon>
        <taxon>Agaricomycetes</taxon>
        <taxon>Polyporales</taxon>
        <taxon>Cerrenaceae</taxon>
        <taxon>Cerrena</taxon>
    </lineage>
</organism>
<comment type="caution">
    <text evidence="1">The sequence shown here is derived from an EMBL/GenBank/DDBJ whole genome shotgun (WGS) entry which is preliminary data.</text>
</comment>
<dbReference type="Proteomes" id="UP001385951">
    <property type="component" value="Unassembled WGS sequence"/>
</dbReference>
<evidence type="ECO:0000313" key="1">
    <source>
        <dbReference type="EMBL" id="KAK7686675.1"/>
    </source>
</evidence>